<protein>
    <submittedName>
        <fullName evidence="4">GNAT family N-acetyltransferase</fullName>
    </submittedName>
</protein>
<evidence type="ECO:0000256" key="1">
    <source>
        <dbReference type="ARBA" id="ARBA00022679"/>
    </source>
</evidence>
<evidence type="ECO:0000313" key="4">
    <source>
        <dbReference type="EMBL" id="MST82355.1"/>
    </source>
</evidence>
<dbReference type="Pfam" id="PF00583">
    <property type="entry name" value="Acetyltransf_1"/>
    <property type="match status" value="1"/>
</dbReference>
<evidence type="ECO:0000313" key="5">
    <source>
        <dbReference type="Proteomes" id="UP000466864"/>
    </source>
</evidence>
<proteinExistence type="predicted"/>
<dbReference type="PANTHER" id="PTHR43877:SF2">
    <property type="entry name" value="AMINOALKYLPHOSPHONATE N-ACETYLTRANSFERASE-RELATED"/>
    <property type="match status" value="1"/>
</dbReference>
<dbReference type="InterPro" id="IPR000182">
    <property type="entry name" value="GNAT_dom"/>
</dbReference>
<sequence>MQVIRVTEEWQRAGVHYVRVEGMLKEFPDITLAMEFDTDTPDTRYTLVLEGNMPVATVRLHVLDEHTGKIERVVTVGSARKKGYGALAMKEAEAWLKDLGISHIVVTSRTVAVGFYEKLGYTPDWTKTGGEGDFRLVLVEKEI</sequence>
<keyword evidence="2" id="KW-0012">Acyltransferase</keyword>
<accession>A0A7X2P941</accession>
<keyword evidence="5" id="KW-1185">Reference proteome</keyword>
<dbReference type="EMBL" id="VUMV01000005">
    <property type="protein sequence ID" value="MST82355.1"/>
    <property type="molecule type" value="Genomic_DNA"/>
</dbReference>
<comment type="caution">
    <text evidence="4">The sequence shown here is derived from an EMBL/GenBank/DDBJ whole genome shotgun (WGS) entry which is preliminary data.</text>
</comment>
<keyword evidence="1 4" id="KW-0808">Transferase</keyword>
<feature type="domain" description="N-acetyltransferase" evidence="3">
    <location>
        <begin position="4"/>
        <end position="143"/>
    </location>
</feature>
<dbReference type="PROSITE" id="PS51186">
    <property type="entry name" value="GNAT"/>
    <property type="match status" value="1"/>
</dbReference>
<reference evidence="4 5" key="1">
    <citation type="submission" date="2019-08" db="EMBL/GenBank/DDBJ databases">
        <title>In-depth cultivation of the pig gut microbiome towards novel bacterial diversity and tailored functional studies.</title>
        <authorList>
            <person name="Wylensek D."/>
            <person name="Hitch T.C.A."/>
            <person name="Clavel T."/>
        </authorList>
    </citation>
    <scope>NUCLEOTIDE SEQUENCE [LARGE SCALE GENOMIC DNA]</scope>
    <source>
        <strain evidence="4 5">Oil+RF-744-WCA-WT-13</strain>
    </source>
</reference>
<dbReference type="GO" id="GO:0016747">
    <property type="term" value="F:acyltransferase activity, transferring groups other than amino-acyl groups"/>
    <property type="evidence" value="ECO:0007669"/>
    <property type="project" value="InterPro"/>
</dbReference>
<dbReference type="PANTHER" id="PTHR43877">
    <property type="entry name" value="AMINOALKYLPHOSPHONATE N-ACETYLTRANSFERASE-RELATED-RELATED"/>
    <property type="match status" value="1"/>
</dbReference>
<evidence type="ECO:0000259" key="3">
    <source>
        <dbReference type="PROSITE" id="PS51186"/>
    </source>
</evidence>
<evidence type="ECO:0000256" key="2">
    <source>
        <dbReference type="ARBA" id="ARBA00023315"/>
    </source>
</evidence>
<dbReference type="Proteomes" id="UP000466864">
    <property type="component" value="Unassembled WGS sequence"/>
</dbReference>
<organism evidence="4 5">
    <name type="scientific">Bilifractor porci</name>
    <dbReference type="NCBI Taxonomy" id="2606636"/>
    <lineage>
        <taxon>Bacteria</taxon>
        <taxon>Bacillati</taxon>
        <taxon>Bacillota</taxon>
        <taxon>Clostridia</taxon>
        <taxon>Lachnospirales</taxon>
        <taxon>Lachnospiraceae</taxon>
        <taxon>Bilifractor</taxon>
    </lineage>
</organism>
<name>A0A7X2P941_9FIRM</name>
<gene>
    <name evidence="4" type="ORF">FYJ60_08510</name>
</gene>
<dbReference type="SUPFAM" id="SSF55729">
    <property type="entry name" value="Acyl-CoA N-acyltransferases (Nat)"/>
    <property type="match status" value="1"/>
</dbReference>
<dbReference type="InterPro" id="IPR050832">
    <property type="entry name" value="Bact_Acetyltransf"/>
</dbReference>
<dbReference type="Gene3D" id="3.40.630.30">
    <property type="match status" value="1"/>
</dbReference>
<dbReference type="AlphaFoldDB" id="A0A7X2P941"/>
<dbReference type="InterPro" id="IPR016181">
    <property type="entry name" value="Acyl_CoA_acyltransferase"/>
</dbReference>